<dbReference type="InParanoid" id="A0A1E7FJJ2"/>
<dbReference type="Proteomes" id="UP000095751">
    <property type="component" value="Unassembled WGS sequence"/>
</dbReference>
<sequence length="433" mass="49983">MILNFVGFVIIDEIITSRTATNSNPGTWQMQPNKGKYMLLNRQDRREWRPMFGTVTREFLDKIVNDIHAMICDLKVGTEDYQGLDSDRDTEAEVETTVRCFPEVLTRRKEIVWDCYNEHGELEEDVVEGFYPFQLIACVRPNNFSRCNAKAVSFIPVFAKVAIELGLFEEQYRGGLLCQDSCNGNVLQDLMCTDTIKVGDRKEHEYNENIFLQVLIRLRKMGLLQKEDIHKYRLLNQLCAQHNSFCFAERRFRFLVDWDPTALMHIKNDSVPLHSVSFYKSFQAFLSVFDAGIKYFPHKKGINLLFQIKHFSYMNTSFQRACKQFGHEQVMMGIEDTLTRYSDCTPLHIVEALITAAMDEDIHLDCVYYLIRREPNVLQRLLSPTVAVVAFDNNDDDSTNNNDVGSTETIVTKITNPKKRKRKDKKDGGGGGT</sequence>
<dbReference type="EMBL" id="KV784356">
    <property type="protein sequence ID" value="OEU18294.1"/>
    <property type="molecule type" value="Genomic_DNA"/>
</dbReference>
<feature type="region of interest" description="Disordered" evidence="1">
    <location>
        <begin position="393"/>
        <end position="433"/>
    </location>
</feature>
<name>A0A1E7FJJ2_9STRA</name>
<accession>A0A1E7FJJ2</accession>
<reference evidence="2 3" key="1">
    <citation type="submission" date="2016-09" db="EMBL/GenBank/DDBJ databases">
        <title>Extensive genetic diversity and differential bi-allelic expression allows diatom success in the polar Southern Ocean.</title>
        <authorList>
            <consortium name="DOE Joint Genome Institute"/>
            <person name="Mock T."/>
            <person name="Otillar R.P."/>
            <person name="Strauss J."/>
            <person name="Dupont C."/>
            <person name="Frickenhaus S."/>
            <person name="Maumus F."/>
            <person name="Mcmullan M."/>
            <person name="Sanges R."/>
            <person name="Schmutz J."/>
            <person name="Toseland A."/>
            <person name="Valas R."/>
            <person name="Veluchamy A."/>
            <person name="Ward B.J."/>
            <person name="Allen A."/>
            <person name="Barry K."/>
            <person name="Falciatore A."/>
            <person name="Ferrante M."/>
            <person name="Fortunato A.E."/>
            <person name="Gloeckner G."/>
            <person name="Gruber A."/>
            <person name="Hipkin R."/>
            <person name="Janech M."/>
            <person name="Kroth P."/>
            <person name="Leese F."/>
            <person name="Lindquist E."/>
            <person name="Lyon B.R."/>
            <person name="Martin J."/>
            <person name="Mayer C."/>
            <person name="Parker M."/>
            <person name="Quesneville H."/>
            <person name="Raymond J."/>
            <person name="Uhlig C."/>
            <person name="Valentin K.U."/>
            <person name="Worden A.Z."/>
            <person name="Armbrust E.V."/>
            <person name="Bowler C."/>
            <person name="Green B."/>
            <person name="Moulton V."/>
            <person name="Van Oosterhout C."/>
            <person name="Grigoriev I."/>
        </authorList>
    </citation>
    <scope>NUCLEOTIDE SEQUENCE [LARGE SCALE GENOMIC DNA]</scope>
    <source>
        <strain evidence="2 3">CCMP1102</strain>
    </source>
</reference>
<evidence type="ECO:0000256" key="1">
    <source>
        <dbReference type="SAM" id="MobiDB-lite"/>
    </source>
</evidence>
<evidence type="ECO:0000313" key="3">
    <source>
        <dbReference type="Proteomes" id="UP000095751"/>
    </source>
</evidence>
<organism evidence="2 3">
    <name type="scientific">Fragilariopsis cylindrus CCMP1102</name>
    <dbReference type="NCBI Taxonomy" id="635003"/>
    <lineage>
        <taxon>Eukaryota</taxon>
        <taxon>Sar</taxon>
        <taxon>Stramenopiles</taxon>
        <taxon>Ochrophyta</taxon>
        <taxon>Bacillariophyta</taxon>
        <taxon>Bacillariophyceae</taxon>
        <taxon>Bacillariophycidae</taxon>
        <taxon>Bacillariales</taxon>
        <taxon>Bacillariaceae</taxon>
        <taxon>Fragilariopsis</taxon>
    </lineage>
</organism>
<dbReference type="KEGG" id="fcy:FRACYDRAFT_236572"/>
<gene>
    <name evidence="2" type="ORF">FRACYDRAFT_236572</name>
</gene>
<feature type="compositionally biased region" description="Polar residues" evidence="1">
    <location>
        <begin position="404"/>
        <end position="415"/>
    </location>
</feature>
<keyword evidence="3" id="KW-1185">Reference proteome</keyword>
<evidence type="ECO:0000313" key="2">
    <source>
        <dbReference type="EMBL" id="OEU18294.1"/>
    </source>
</evidence>
<protein>
    <submittedName>
        <fullName evidence="2">Uncharacterized protein</fullName>
    </submittedName>
</protein>
<dbReference type="AlphaFoldDB" id="A0A1E7FJJ2"/>
<proteinExistence type="predicted"/>